<organism evidence="1 2">
    <name type="scientific">Microbispora corallina</name>
    <dbReference type="NCBI Taxonomy" id="83302"/>
    <lineage>
        <taxon>Bacteria</taxon>
        <taxon>Bacillati</taxon>
        <taxon>Actinomycetota</taxon>
        <taxon>Actinomycetes</taxon>
        <taxon>Streptosporangiales</taxon>
        <taxon>Streptosporangiaceae</taxon>
        <taxon>Microbispora</taxon>
    </lineage>
</organism>
<evidence type="ECO:0000313" key="1">
    <source>
        <dbReference type="EMBL" id="GIH44814.1"/>
    </source>
</evidence>
<accession>A0ABQ4GCQ5</accession>
<gene>
    <name evidence="1" type="ORF">Mco01_78140</name>
</gene>
<dbReference type="Proteomes" id="UP000603904">
    <property type="component" value="Unassembled WGS sequence"/>
</dbReference>
<proteinExistence type="predicted"/>
<keyword evidence="2" id="KW-1185">Reference proteome</keyword>
<protein>
    <recommendedName>
        <fullName evidence="3">TipAS antibiotic-recognition domain-containing protein</fullName>
    </recommendedName>
</protein>
<evidence type="ECO:0008006" key="3">
    <source>
        <dbReference type="Google" id="ProtNLM"/>
    </source>
</evidence>
<comment type="caution">
    <text evidence="1">The sequence shown here is derived from an EMBL/GenBank/DDBJ whole genome shotgun (WGS) entry which is preliminary data.</text>
</comment>
<evidence type="ECO:0000313" key="2">
    <source>
        <dbReference type="Proteomes" id="UP000603904"/>
    </source>
</evidence>
<name>A0ABQ4GCQ5_9ACTN</name>
<reference evidence="1 2" key="1">
    <citation type="submission" date="2021-01" db="EMBL/GenBank/DDBJ databases">
        <title>Whole genome shotgun sequence of Microbispora corallina NBRC 16416.</title>
        <authorList>
            <person name="Komaki H."/>
            <person name="Tamura T."/>
        </authorList>
    </citation>
    <scope>NUCLEOTIDE SEQUENCE [LARGE SCALE GENOMIC DNA]</scope>
    <source>
        <strain evidence="1 2">NBRC 16416</strain>
    </source>
</reference>
<dbReference type="EMBL" id="BOOC01000091">
    <property type="protein sequence ID" value="GIH44814.1"/>
    <property type="molecule type" value="Genomic_DNA"/>
</dbReference>
<sequence>MIHMDPHYLADARHIWATYVPPRGQADTVQGELLRAVEKLRDEAQRNGNGNWDEHYGRLLAYLRERLTAPGLFDTATSAMLVADLDRVADYQHPPTEDAPFDRIACRVVDWYRAHPEPVPHEQDPHLRR</sequence>